<dbReference type="GO" id="GO:0016780">
    <property type="term" value="F:phosphotransferase activity, for other substituted phosphate groups"/>
    <property type="evidence" value="ECO:0007669"/>
    <property type="project" value="TreeGrafter"/>
</dbReference>
<keyword evidence="2" id="KW-1133">Transmembrane helix</keyword>
<sequence>MIYKLVIKRLFDIVISFLGLICISPLLLVVSLFIKFESRGSVLFYQTRLGKNGKEFRIIKFRTMCMNAEYIGDGLKIKSDSDSRITKVGNFLRKTSLDELPQLFNILKGDMSLVGPRPPVHYFPYEGYGSYPEWAKKRFIIRPGITGLAQCTVRNSVTWDERIVLDIQYIDNLSFIMDLKIIYWTILRVLKSENIYLEKEKKDE</sequence>
<evidence type="ECO:0000256" key="2">
    <source>
        <dbReference type="SAM" id="Phobius"/>
    </source>
</evidence>
<comment type="similarity">
    <text evidence="1">Belongs to the bacterial sugar transferase family.</text>
</comment>
<keyword evidence="5" id="KW-1185">Reference proteome</keyword>
<proteinExistence type="inferred from homology"/>
<feature type="transmembrane region" description="Helical" evidence="2">
    <location>
        <begin position="13"/>
        <end position="34"/>
    </location>
</feature>
<feature type="domain" description="Bacterial sugar transferase" evidence="3">
    <location>
        <begin position="8"/>
        <end position="191"/>
    </location>
</feature>
<dbReference type="Pfam" id="PF02397">
    <property type="entry name" value="Bac_transf"/>
    <property type="match status" value="1"/>
</dbReference>
<keyword evidence="2" id="KW-0812">Transmembrane</keyword>
<gene>
    <name evidence="4" type="ORF">A5888_002040</name>
</gene>
<name>A0AAQ3Y135_9ENTE</name>
<evidence type="ECO:0000256" key="1">
    <source>
        <dbReference type="ARBA" id="ARBA00006464"/>
    </source>
</evidence>
<dbReference type="PANTHER" id="PTHR30576">
    <property type="entry name" value="COLANIC BIOSYNTHESIS UDP-GLUCOSE LIPID CARRIER TRANSFERASE"/>
    <property type="match status" value="1"/>
</dbReference>
<evidence type="ECO:0000259" key="3">
    <source>
        <dbReference type="Pfam" id="PF02397"/>
    </source>
</evidence>
<evidence type="ECO:0000313" key="4">
    <source>
        <dbReference type="EMBL" id="WYJ90283.1"/>
    </source>
</evidence>
<dbReference type="RefSeq" id="WP_422389738.1">
    <property type="nucleotide sequence ID" value="NZ_CP147247.1"/>
</dbReference>
<dbReference type="AlphaFoldDB" id="A0AAQ3Y135"/>
<keyword evidence="2" id="KW-0472">Membrane</keyword>
<dbReference type="InterPro" id="IPR003362">
    <property type="entry name" value="Bact_transf"/>
</dbReference>
<dbReference type="Proteomes" id="UP000195141">
    <property type="component" value="Chromosome"/>
</dbReference>
<evidence type="ECO:0000313" key="5">
    <source>
        <dbReference type="Proteomes" id="UP000195141"/>
    </source>
</evidence>
<reference evidence="4" key="1">
    <citation type="submission" date="2017-05" db="EMBL/GenBank/DDBJ databases">
        <authorList>
            <consortium name="The Broad Institute Genomics Platform"/>
            <consortium name="The Broad Institute Genomic Center for Infectious Diseases"/>
            <person name="Earl A."/>
            <person name="Manson A."/>
            <person name="Schwartman J."/>
            <person name="Gilmore M."/>
            <person name="Abouelleil A."/>
            <person name="Cao P."/>
            <person name="Chapman S."/>
            <person name="Cusick C."/>
            <person name="Shea T."/>
            <person name="Young S."/>
            <person name="Neafsey D."/>
            <person name="Nusbaum C."/>
            <person name="Birren B."/>
        </authorList>
    </citation>
    <scope>NUCLEOTIDE SEQUENCE</scope>
    <source>
        <strain evidence="4">9E7_DIV0242</strain>
    </source>
</reference>
<dbReference type="PANTHER" id="PTHR30576:SF0">
    <property type="entry name" value="UNDECAPRENYL-PHOSPHATE N-ACETYLGALACTOSAMINYL 1-PHOSPHATE TRANSFERASE-RELATED"/>
    <property type="match status" value="1"/>
</dbReference>
<reference evidence="4" key="2">
    <citation type="submission" date="2024-03" db="EMBL/GenBank/DDBJ databases">
        <title>The Genome Sequence of Enterococcus sp. DIV0242b.</title>
        <authorList>
            <consortium name="The Broad Institute Genomics Platform"/>
            <consortium name="The Broad Institute Microbial Omics Core"/>
            <consortium name="The Broad Institute Genomic Center for Infectious Diseases"/>
            <person name="Earl A."/>
            <person name="Manson A."/>
            <person name="Gilmore M."/>
            <person name="Schwartman J."/>
            <person name="Shea T."/>
            <person name="Abouelleil A."/>
            <person name="Cao P."/>
            <person name="Chapman S."/>
            <person name="Cusick C."/>
            <person name="Young S."/>
            <person name="Neafsey D."/>
            <person name="Nusbaum C."/>
            <person name="Birren B."/>
        </authorList>
    </citation>
    <scope>NUCLEOTIDE SEQUENCE</scope>
    <source>
        <strain evidence="4">9E7_DIV0242</strain>
    </source>
</reference>
<dbReference type="EMBL" id="CP147247">
    <property type="protein sequence ID" value="WYJ90283.1"/>
    <property type="molecule type" value="Genomic_DNA"/>
</dbReference>
<organism evidence="4 5">
    <name type="scientific">Candidatus Enterococcus clewellii</name>
    <dbReference type="NCBI Taxonomy" id="1834193"/>
    <lineage>
        <taxon>Bacteria</taxon>
        <taxon>Bacillati</taxon>
        <taxon>Bacillota</taxon>
        <taxon>Bacilli</taxon>
        <taxon>Lactobacillales</taxon>
        <taxon>Enterococcaceae</taxon>
        <taxon>Enterococcus</taxon>
    </lineage>
</organism>
<protein>
    <recommendedName>
        <fullName evidence="3">Bacterial sugar transferase domain-containing protein</fullName>
    </recommendedName>
</protein>
<accession>A0AAQ3Y135</accession>